<evidence type="ECO:0000256" key="1">
    <source>
        <dbReference type="SAM" id="MobiDB-lite"/>
    </source>
</evidence>
<feature type="region of interest" description="Disordered" evidence="1">
    <location>
        <begin position="180"/>
        <end position="201"/>
    </location>
</feature>
<sequence length="240" mass="25070">MSKRPSDIVVTDLPFHHGPTSKRARQTEYDHGQLQQLPPQPAAYMPTALPYDYSYVTSPSSDYGYTASPSASSDVSSIDFAHATAPYAGASPAASSAGDFAAPYPGAAAPAPGATFNTNVNTQNNTAAAFALPSSSMSSAYAAIPPQEQCPSYTQADIDSCFDDDFDLEVEINTAMGLRMRPRPTESPPASALPADAPGAGPWPSHVSLPLTFGMQVEGIPGGPNYAGQYPANGPWAYTM</sequence>
<dbReference type="EMBL" id="LSBH01000012">
    <property type="protein sequence ID" value="OAQ67413.1"/>
    <property type="molecule type" value="Genomic_DNA"/>
</dbReference>
<accession>A0A179FQP4</accession>
<evidence type="ECO:0000313" key="3">
    <source>
        <dbReference type="Proteomes" id="UP000078240"/>
    </source>
</evidence>
<comment type="caution">
    <text evidence="2">The sequence shown here is derived from an EMBL/GenBank/DDBJ whole genome shotgun (WGS) entry which is preliminary data.</text>
</comment>
<name>A0A179FQP4_PURLI</name>
<dbReference type="Proteomes" id="UP000078240">
    <property type="component" value="Unassembled WGS sequence"/>
</dbReference>
<reference evidence="2 3" key="1">
    <citation type="submission" date="2016-01" db="EMBL/GenBank/DDBJ databases">
        <title>Biosynthesis of antibiotic leucinostatins and their inhibition on Phytophthora in bio-control Purpureocillium lilacinum.</title>
        <authorList>
            <person name="Wang G."/>
            <person name="Liu Z."/>
            <person name="Lin R."/>
            <person name="Li E."/>
            <person name="Mao Z."/>
            <person name="Ling J."/>
            <person name="Yin W."/>
            <person name="Xie B."/>
        </authorList>
    </citation>
    <scope>NUCLEOTIDE SEQUENCE [LARGE SCALE GENOMIC DNA]</scope>
    <source>
        <strain evidence="2">PLBJ-1</strain>
    </source>
</reference>
<dbReference type="OrthoDB" id="4928068at2759"/>
<feature type="compositionally biased region" description="Low complexity" evidence="1">
    <location>
        <begin position="188"/>
        <end position="201"/>
    </location>
</feature>
<gene>
    <name evidence="2" type="ORF">VFPBJ_11008</name>
</gene>
<feature type="region of interest" description="Disordered" evidence="1">
    <location>
        <begin position="1"/>
        <end position="32"/>
    </location>
</feature>
<organism evidence="2 3">
    <name type="scientific">Purpureocillium lilacinum</name>
    <name type="common">Paecilomyces lilacinus</name>
    <dbReference type="NCBI Taxonomy" id="33203"/>
    <lineage>
        <taxon>Eukaryota</taxon>
        <taxon>Fungi</taxon>
        <taxon>Dikarya</taxon>
        <taxon>Ascomycota</taxon>
        <taxon>Pezizomycotina</taxon>
        <taxon>Sordariomycetes</taxon>
        <taxon>Hypocreomycetidae</taxon>
        <taxon>Hypocreales</taxon>
        <taxon>Ophiocordycipitaceae</taxon>
        <taxon>Purpureocillium</taxon>
    </lineage>
</organism>
<evidence type="ECO:0000313" key="2">
    <source>
        <dbReference type="EMBL" id="OAQ67413.1"/>
    </source>
</evidence>
<protein>
    <submittedName>
        <fullName evidence="2">Uncharacterized protein</fullName>
    </submittedName>
</protein>
<proteinExistence type="predicted"/>
<dbReference type="AlphaFoldDB" id="A0A179FQP4"/>